<evidence type="ECO:0000313" key="1">
    <source>
        <dbReference type="EMBL" id="OGM90860.1"/>
    </source>
</evidence>
<reference evidence="1 2" key="1">
    <citation type="journal article" date="2016" name="Nat. Commun.">
        <title>Thousands of microbial genomes shed light on interconnected biogeochemical processes in an aquifer system.</title>
        <authorList>
            <person name="Anantharaman K."/>
            <person name="Brown C.T."/>
            <person name="Hug L.A."/>
            <person name="Sharon I."/>
            <person name="Castelle C.J."/>
            <person name="Probst A.J."/>
            <person name="Thomas B.C."/>
            <person name="Singh A."/>
            <person name="Wilkins M.J."/>
            <person name="Karaoz U."/>
            <person name="Brodie E.L."/>
            <person name="Williams K.H."/>
            <person name="Hubbard S.S."/>
            <person name="Banfield J.F."/>
        </authorList>
    </citation>
    <scope>NUCLEOTIDE SEQUENCE [LARGE SCALE GENOMIC DNA]</scope>
</reference>
<dbReference type="EMBL" id="MGIR01000006">
    <property type="protein sequence ID" value="OGM90860.1"/>
    <property type="molecule type" value="Genomic_DNA"/>
</dbReference>
<gene>
    <name evidence="1" type="ORF">A3A20_00015</name>
</gene>
<comment type="caution">
    <text evidence="1">The sequence shown here is derived from an EMBL/GenBank/DDBJ whole genome shotgun (WGS) entry which is preliminary data.</text>
</comment>
<sequence>MKSSAVAASDKERLAIAEITDDFPAIALIFKNKKGGGMLLTTKTQSYIAKFFPISVTINDELANEEECSENESYGLIVGGVGNYAEFQIVRSELNEIVRNQIYNDGLHTNSTEEIIIRFAKFMNDEYRSDSSISPYRVELIVIGLLEEIKMFRVKYDGDYHPAEPYCVIGGYKRVGKETIRRKALRMLKTLYNKRIPSLTTCQKVAREILALDKKQGYYQEIIPFSWSEVIKQEKQQSPD</sequence>
<protein>
    <submittedName>
        <fullName evidence="1">Uncharacterized protein</fullName>
    </submittedName>
</protein>
<dbReference type="Gene3D" id="3.60.20.10">
    <property type="entry name" value="Glutamine Phosphoribosylpyrophosphate, subunit 1, domain 1"/>
    <property type="match status" value="1"/>
</dbReference>
<dbReference type="Proteomes" id="UP000178946">
    <property type="component" value="Unassembled WGS sequence"/>
</dbReference>
<evidence type="ECO:0000313" key="2">
    <source>
        <dbReference type="Proteomes" id="UP000178946"/>
    </source>
</evidence>
<proteinExistence type="predicted"/>
<accession>A0A1F8DQG1</accession>
<dbReference type="STRING" id="1802557.A3A20_00015"/>
<dbReference type="InterPro" id="IPR029055">
    <property type="entry name" value="Ntn_hydrolases_N"/>
</dbReference>
<dbReference type="AlphaFoldDB" id="A0A1F8DQG1"/>
<organism evidence="1 2">
    <name type="scientific">Candidatus Wolfebacteria bacterium RIFCSPLOWO2_01_FULL_45_19</name>
    <dbReference type="NCBI Taxonomy" id="1802557"/>
    <lineage>
        <taxon>Bacteria</taxon>
        <taxon>Candidatus Wolfeibacteriota</taxon>
    </lineage>
</organism>
<name>A0A1F8DQG1_9BACT</name>
<dbReference type="SUPFAM" id="SSF56235">
    <property type="entry name" value="N-terminal nucleophile aminohydrolases (Ntn hydrolases)"/>
    <property type="match status" value="1"/>
</dbReference>